<dbReference type="GO" id="GO:0003677">
    <property type="term" value="F:DNA binding"/>
    <property type="evidence" value="ECO:0007669"/>
    <property type="project" value="UniProtKB-KW"/>
</dbReference>
<feature type="domain" description="Right handed beta helix" evidence="12">
    <location>
        <begin position="431"/>
        <end position="588"/>
    </location>
</feature>
<dbReference type="PROSITE" id="PS01063">
    <property type="entry name" value="SIGMA70_ECF"/>
    <property type="match status" value="1"/>
</dbReference>
<keyword evidence="6" id="KW-0106">Calcium</keyword>
<proteinExistence type="inferred from homology"/>
<feature type="region of interest" description="Disordered" evidence="10">
    <location>
        <begin position="636"/>
        <end position="670"/>
    </location>
</feature>
<dbReference type="GO" id="GO:0046872">
    <property type="term" value="F:metal ion binding"/>
    <property type="evidence" value="ECO:0007669"/>
    <property type="project" value="UniProtKB-KW"/>
</dbReference>
<evidence type="ECO:0000256" key="5">
    <source>
        <dbReference type="ARBA" id="ARBA00022729"/>
    </source>
</evidence>
<dbReference type="InterPro" id="IPR052052">
    <property type="entry name" value="Polysaccharide_Lyase_9"/>
</dbReference>
<evidence type="ECO:0000256" key="10">
    <source>
        <dbReference type="SAM" id="MobiDB-lite"/>
    </source>
</evidence>
<dbReference type="GO" id="GO:0005576">
    <property type="term" value="C:extracellular region"/>
    <property type="evidence" value="ECO:0007669"/>
    <property type="project" value="UniProtKB-SubCell"/>
</dbReference>
<gene>
    <name evidence="13" type="ORF">Ate02nite_17740</name>
</gene>
<keyword evidence="14" id="KW-1185">Reference proteome</keyword>
<evidence type="ECO:0000313" key="14">
    <source>
        <dbReference type="Proteomes" id="UP000623608"/>
    </source>
</evidence>
<organism evidence="13 14">
    <name type="scientific">Paractinoplanes tereljensis</name>
    <dbReference type="NCBI Taxonomy" id="571912"/>
    <lineage>
        <taxon>Bacteria</taxon>
        <taxon>Bacillati</taxon>
        <taxon>Actinomycetota</taxon>
        <taxon>Actinomycetes</taxon>
        <taxon>Micromonosporales</taxon>
        <taxon>Micromonosporaceae</taxon>
        <taxon>Paractinoplanes</taxon>
    </lineage>
</organism>
<evidence type="ECO:0000313" key="13">
    <source>
        <dbReference type="EMBL" id="GIF19044.1"/>
    </source>
</evidence>
<dbReference type="SMART" id="SM00710">
    <property type="entry name" value="PbH1"/>
    <property type="match status" value="5"/>
</dbReference>
<keyword evidence="7" id="KW-0456">Lyase</keyword>
<dbReference type="Pfam" id="PF13229">
    <property type="entry name" value="Beta_helix"/>
    <property type="match status" value="1"/>
</dbReference>
<dbReference type="EMBL" id="BOMY01000012">
    <property type="protein sequence ID" value="GIF19044.1"/>
    <property type="molecule type" value="Genomic_DNA"/>
</dbReference>
<keyword evidence="9" id="KW-0805">Transcription regulation</keyword>
<keyword evidence="9" id="KW-0731">Sigma factor</keyword>
<evidence type="ECO:0000256" key="1">
    <source>
        <dbReference type="ARBA" id="ARBA00001913"/>
    </source>
</evidence>
<comment type="subcellular location">
    <subcellularLocation>
        <location evidence="2">Secreted</location>
    </subcellularLocation>
</comment>
<dbReference type="GO" id="GO:0006352">
    <property type="term" value="P:DNA-templated transcription initiation"/>
    <property type="evidence" value="ECO:0007669"/>
    <property type="project" value="InterPro"/>
</dbReference>
<dbReference type="Pfam" id="PF04542">
    <property type="entry name" value="Sigma70_r2"/>
    <property type="match status" value="1"/>
</dbReference>
<evidence type="ECO:0000259" key="11">
    <source>
        <dbReference type="Pfam" id="PF04542"/>
    </source>
</evidence>
<evidence type="ECO:0000259" key="12">
    <source>
        <dbReference type="Pfam" id="PF13229"/>
    </source>
</evidence>
<evidence type="ECO:0000256" key="4">
    <source>
        <dbReference type="ARBA" id="ARBA00022723"/>
    </source>
</evidence>
<dbReference type="GO" id="GO:0016987">
    <property type="term" value="F:sigma factor activity"/>
    <property type="evidence" value="ECO:0007669"/>
    <property type="project" value="UniProtKB-KW"/>
</dbReference>
<keyword evidence="9" id="KW-0238">DNA-binding</keyword>
<dbReference type="InterPro" id="IPR012334">
    <property type="entry name" value="Pectin_lyas_fold"/>
</dbReference>
<feature type="domain" description="RNA polymerase sigma-70 region 2" evidence="11">
    <location>
        <begin position="28"/>
        <end position="94"/>
    </location>
</feature>
<dbReference type="AlphaFoldDB" id="A0A919NI13"/>
<dbReference type="InterPro" id="IPR000838">
    <property type="entry name" value="RNA_pol_sigma70_ECF_CS"/>
</dbReference>
<dbReference type="InterPro" id="IPR039448">
    <property type="entry name" value="Beta_helix"/>
</dbReference>
<name>A0A919NI13_9ACTN</name>
<dbReference type="Proteomes" id="UP000623608">
    <property type="component" value="Unassembled WGS sequence"/>
</dbReference>
<dbReference type="PANTHER" id="PTHR40088">
    <property type="entry name" value="PECTATE LYASE (EUROFUNG)"/>
    <property type="match status" value="1"/>
</dbReference>
<dbReference type="InterPro" id="IPR006626">
    <property type="entry name" value="PbH1"/>
</dbReference>
<keyword evidence="9" id="KW-0804">Transcription</keyword>
<keyword evidence="3" id="KW-0964">Secreted</keyword>
<dbReference type="InterPro" id="IPR013325">
    <property type="entry name" value="RNA_pol_sigma_r2"/>
</dbReference>
<dbReference type="PANTHER" id="PTHR40088:SF1">
    <property type="entry name" value="PECTATE LYASE PEL9"/>
    <property type="match status" value="1"/>
</dbReference>
<comment type="similarity">
    <text evidence="9">Belongs to the sigma-70 factor family. ECF subfamily.</text>
</comment>
<keyword evidence="4" id="KW-0479">Metal-binding</keyword>
<dbReference type="NCBIfam" id="TIGR02937">
    <property type="entry name" value="sigma70-ECF"/>
    <property type="match status" value="1"/>
</dbReference>
<dbReference type="GO" id="GO:0016837">
    <property type="term" value="F:carbon-oxygen lyase activity, acting on polysaccharides"/>
    <property type="evidence" value="ECO:0007669"/>
    <property type="project" value="TreeGrafter"/>
</dbReference>
<dbReference type="RefSeq" id="WP_239147245.1">
    <property type="nucleotide sequence ID" value="NZ_BOMY01000012.1"/>
</dbReference>
<evidence type="ECO:0000256" key="2">
    <source>
        <dbReference type="ARBA" id="ARBA00004613"/>
    </source>
</evidence>
<evidence type="ECO:0000256" key="6">
    <source>
        <dbReference type="ARBA" id="ARBA00022837"/>
    </source>
</evidence>
<dbReference type="SUPFAM" id="SSF88946">
    <property type="entry name" value="Sigma2 domain of RNA polymerase sigma factors"/>
    <property type="match status" value="1"/>
</dbReference>
<accession>A0A919NI13</accession>
<reference evidence="13" key="1">
    <citation type="submission" date="2021-01" db="EMBL/GenBank/DDBJ databases">
        <title>Whole genome shotgun sequence of Actinoplanes tereljensis NBRC 105297.</title>
        <authorList>
            <person name="Komaki H."/>
            <person name="Tamura T."/>
        </authorList>
    </citation>
    <scope>NUCLEOTIDE SEQUENCE</scope>
    <source>
        <strain evidence="13">NBRC 105297</strain>
    </source>
</reference>
<dbReference type="Gene3D" id="2.160.20.10">
    <property type="entry name" value="Single-stranded right-handed beta-helix, Pectin lyase-like"/>
    <property type="match status" value="1"/>
</dbReference>
<sequence>MTQSQIAPEVSRLVRDAQDGSSGALDELIALHMPLVYNIIGRALAGHPDVDDLVQETMLRAIRGLPGLREPDRFRSWLVAIAYRQIQLYLRSRKATRMRRVAEPVEVADPRGDFADRTAAELVVADQRRELAEAARWLDDGDRRLLGLWWQEASGELTRTELAEAIEVQPKHAAVRVQRMKAQLDAARGVVRALRARPRCPELTDQLRRWNGAADPLWRKRFVRHIRECPMCAPRREGLVAPEELLLGMGALPVPVGLAVGLKSAALSSKVSLLKSLTVAATTTVAVGGGLAYAVYHESLPPGGDTVTVTPTLTRSAAPGTARRVQTNPPSVTATTPFAAVPVSAIVVAPGGSDTGNGSVKRPYATVAKAVSVVQPGQTIALRGGTYRLSTELSIETSGTAAKRIVLTNYANERPVIDASGVPADQWAITQSAAFWTVQGLEVTGARSHAYVCRACHDVIFRRLSMHDNAASGLMLRDPGTTNNQVLDSDFFDNRGGLGIQFGSGTGNLVRGNRAYGNGSSGFDLGGFTDPVSLEYNWAYRNEANGFALAGSDVAAAHELRHNAAWDNGGPGFTDDGGTGALQLSNNTAWRNGGSGFAFPNAPALLRSNAAAGNPVSLAANAQLSRNNWAETFRSTDPAQAEGARQPDGKLPRTDFLATGDGVGASMGGY</sequence>
<dbReference type="InterPro" id="IPR011050">
    <property type="entry name" value="Pectin_lyase_fold/virulence"/>
</dbReference>
<comment type="cofactor">
    <cofactor evidence="1">
        <name>Ca(2+)</name>
        <dbReference type="ChEBI" id="CHEBI:29108"/>
    </cofactor>
</comment>
<evidence type="ECO:0000256" key="8">
    <source>
        <dbReference type="ARBA" id="ARBA00038263"/>
    </source>
</evidence>
<comment type="caution">
    <text evidence="13">The sequence shown here is derived from an EMBL/GenBank/DDBJ whole genome shotgun (WGS) entry which is preliminary data.</text>
</comment>
<dbReference type="InterPro" id="IPR007627">
    <property type="entry name" value="RNA_pol_sigma70_r2"/>
</dbReference>
<feature type="compositionally biased region" description="Gly residues" evidence="10">
    <location>
        <begin position="661"/>
        <end position="670"/>
    </location>
</feature>
<dbReference type="InterPro" id="IPR014284">
    <property type="entry name" value="RNA_pol_sigma-70_dom"/>
</dbReference>
<evidence type="ECO:0000256" key="9">
    <source>
        <dbReference type="RuleBase" id="RU000716"/>
    </source>
</evidence>
<evidence type="ECO:0000256" key="7">
    <source>
        <dbReference type="ARBA" id="ARBA00023239"/>
    </source>
</evidence>
<dbReference type="SUPFAM" id="SSF51126">
    <property type="entry name" value="Pectin lyase-like"/>
    <property type="match status" value="1"/>
</dbReference>
<evidence type="ECO:0000256" key="3">
    <source>
        <dbReference type="ARBA" id="ARBA00022525"/>
    </source>
</evidence>
<keyword evidence="5" id="KW-0732">Signal</keyword>
<protein>
    <recommendedName>
        <fullName evidence="9">RNA polymerase sigma factor</fullName>
    </recommendedName>
</protein>
<comment type="similarity">
    <text evidence="8">Belongs to the polysaccharide lyase 9 family.</text>
</comment>
<dbReference type="Gene3D" id="1.10.1740.10">
    <property type="match status" value="1"/>
</dbReference>